<evidence type="ECO:0000259" key="10">
    <source>
        <dbReference type="PROSITE" id="PS50929"/>
    </source>
</evidence>
<dbReference type="GO" id="GO:0016887">
    <property type="term" value="F:ATP hydrolysis activity"/>
    <property type="evidence" value="ECO:0007669"/>
    <property type="project" value="InterPro"/>
</dbReference>
<dbReference type="PANTHER" id="PTHR24221:SF654">
    <property type="entry name" value="ATP-BINDING CASSETTE SUB-FAMILY B MEMBER 6"/>
    <property type="match status" value="1"/>
</dbReference>
<dbReference type="SUPFAM" id="SSF52540">
    <property type="entry name" value="P-loop containing nucleoside triphosphate hydrolases"/>
    <property type="match status" value="1"/>
</dbReference>
<dbReference type="EC" id="3.6.3.-" evidence="11"/>
<evidence type="ECO:0000256" key="5">
    <source>
        <dbReference type="ARBA" id="ARBA00022840"/>
    </source>
</evidence>
<feature type="transmembrane region" description="Helical" evidence="8">
    <location>
        <begin position="146"/>
        <end position="165"/>
    </location>
</feature>
<evidence type="ECO:0000256" key="6">
    <source>
        <dbReference type="ARBA" id="ARBA00022989"/>
    </source>
</evidence>
<dbReference type="KEGG" id="hpse:HPF_21430"/>
<dbReference type="InterPro" id="IPR017871">
    <property type="entry name" value="ABC_transporter-like_CS"/>
</dbReference>
<reference evidence="11 12" key="1">
    <citation type="submission" date="2019-03" db="EMBL/GenBank/DDBJ databases">
        <authorList>
            <person name="Sebastian G."/>
            <person name="Baumann P."/>
            <person name="Ruckert C."/>
            <person name="Kalinowski J."/>
            <person name="Nebel B."/>
            <person name="Takors R."/>
            <person name="Blombach B."/>
        </authorList>
    </citation>
    <scope>NUCLEOTIDE SEQUENCE [LARGE SCALE GENOMIC DNA]</scope>
    <source>
        <strain evidence="11 12">DSM 1084</strain>
    </source>
</reference>
<organism evidence="11 12">
    <name type="scientific">Hydrogenophaga pseudoflava</name>
    <name type="common">Pseudomonas carboxydoflava</name>
    <dbReference type="NCBI Taxonomy" id="47421"/>
    <lineage>
        <taxon>Bacteria</taxon>
        <taxon>Pseudomonadati</taxon>
        <taxon>Pseudomonadota</taxon>
        <taxon>Betaproteobacteria</taxon>
        <taxon>Burkholderiales</taxon>
        <taxon>Comamonadaceae</taxon>
        <taxon>Hydrogenophaga</taxon>
    </lineage>
</organism>
<keyword evidence="2" id="KW-1003">Cell membrane</keyword>
<dbReference type="EMBL" id="CP037867">
    <property type="protein sequence ID" value="QBM30266.1"/>
    <property type="molecule type" value="Genomic_DNA"/>
</dbReference>
<dbReference type="PROSITE" id="PS00211">
    <property type="entry name" value="ABC_TRANSPORTER_1"/>
    <property type="match status" value="1"/>
</dbReference>
<name>A0A4P6X6B5_HYDPS</name>
<evidence type="ECO:0000256" key="3">
    <source>
        <dbReference type="ARBA" id="ARBA00022692"/>
    </source>
</evidence>
<comment type="subcellular location">
    <subcellularLocation>
        <location evidence="1">Cell membrane</location>
        <topology evidence="1">Multi-pass membrane protein</topology>
    </subcellularLocation>
</comment>
<dbReference type="PANTHER" id="PTHR24221">
    <property type="entry name" value="ATP-BINDING CASSETTE SUB-FAMILY B"/>
    <property type="match status" value="1"/>
</dbReference>
<keyword evidence="3 8" id="KW-0812">Transmembrane</keyword>
<accession>A0A4P6X6B5</accession>
<dbReference type="GO" id="GO:0005524">
    <property type="term" value="F:ATP binding"/>
    <property type="evidence" value="ECO:0007669"/>
    <property type="project" value="UniProtKB-KW"/>
</dbReference>
<dbReference type="SMART" id="SM00382">
    <property type="entry name" value="AAA"/>
    <property type="match status" value="1"/>
</dbReference>
<evidence type="ECO:0000256" key="7">
    <source>
        <dbReference type="ARBA" id="ARBA00023136"/>
    </source>
</evidence>
<feature type="domain" description="ABC transmembrane type-1" evidence="10">
    <location>
        <begin position="36"/>
        <end position="318"/>
    </location>
</feature>
<dbReference type="InterPro" id="IPR027417">
    <property type="entry name" value="P-loop_NTPase"/>
</dbReference>
<gene>
    <name evidence="11" type="ORF">HPF_21430</name>
</gene>
<evidence type="ECO:0000313" key="12">
    <source>
        <dbReference type="Proteomes" id="UP000293912"/>
    </source>
</evidence>
<dbReference type="Pfam" id="PF00005">
    <property type="entry name" value="ABC_tran"/>
    <property type="match status" value="1"/>
</dbReference>
<dbReference type="InterPro" id="IPR003439">
    <property type="entry name" value="ABC_transporter-like_ATP-bd"/>
</dbReference>
<dbReference type="Gene3D" id="1.20.1560.10">
    <property type="entry name" value="ABC transporter type 1, transmembrane domain"/>
    <property type="match status" value="1"/>
</dbReference>
<keyword evidence="4" id="KW-0547">Nucleotide-binding</keyword>
<keyword evidence="6 8" id="KW-1133">Transmembrane helix</keyword>
<evidence type="ECO:0000256" key="1">
    <source>
        <dbReference type="ARBA" id="ARBA00004651"/>
    </source>
</evidence>
<dbReference type="SUPFAM" id="SSF90123">
    <property type="entry name" value="ABC transporter transmembrane region"/>
    <property type="match status" value="1"/>
</dbReference>
<feature type="transmembrane region" description="Helical" evidence="8">
    <location>
        <begin position="34"/>
        <end position="51"/>
    </location>
</feature>
<dbReference type="InterPro" id="IPR011527">
    <property type="entry name" value="ABC1_TM_dom"/>
</dbReference>
<keyword evidence="11" id="KW-0378">Hydrolase</keyword>
<dbReference type="PROSITE" id="PS50929">
    <property type="entry name" value="ABC_TM1F"/>
    <property type="match status" value="1"/>
</dbReference>
<evidence type="ECO:0000313" key="11">
    <source>
        <dbReference type="EMBL" id="QBM30266.1"/>
    </source>
</evidence>
<evidence type="ECO:0000256" key="4">
    <source>
        <dbReference type="ARBA" id="ARBA00022741"/>
    </source>
</evidence>
<evidence type="ECO:0000259" key="9">
    <source>
        <dbReference type="PROSITE" id="PS50893"/>
    </source>
</evidence>
<dbReference type="Proteomes" id="UP000293912">
    <property type="component" value="Chromosome"/>
</dbReference>
<keyword evidence="12" id="KW-1185">Reference proteome</keyword>
<sequence length="579" mass="62508">MFGLLVPLLARRRPEGERRHWAWLSGFVRPRARAMAGVMALSVIATALVLLQPLLVKRLIDDGLIARSHEVLWTTALFMLLAGLAATLLAGLNRYLHTRLSAAVLFDLRHDVFAHLQRLSPSFWARRRTGDVMSRLDGDMAEIQRFAVDSLFAVLSNLLGLLGAVGWMLWLSWELTLLVALLLPLEWWWLRRMRPRVAEGTRALRERSGDVSSFFVEVLPALKFVQASRQEAREAQRLDGLHAGYLSSLLRLQIIEFATHAVPGQLTAWTRALAFLIGGAWVIDGQWALGSLVAFSTYLGMASGPVNSLLGWYVGLQKVRVSLERVAELRDEPVAVSDPLEPVPLPAPLRGELRLEAVVFAHAGGGEPVLAGASALIPAGACVALTGASGAGKSTLIDLLLRHHDPQAGAVTLDGVDLRQLALAELRRAVAVVSQDIVLFRAPLLENLRYACPGADDAAVAQAAQRAGLGGWIASLPEGLHTTVGERGQTLSGGQRQRIAIARALLQDPAVLVLDEATSAVDEAMEAQILAQIGACFAGRTRLIVSHRPSAWAGCSMRLHLAGGRIEVQAHEGAEGTHG</sequence>
<dbReference type="CDD" id="cd07346">
    <property type="entry name" value="ABC_6TM_exporters"/>
    <property type="match status" value="1"/>
</dbReference>
<dbReference type="Gene3D" id="3.40.50.300">
    <property type="entry name" value="P-loop containing nucleotide triphosphate hydrolases"/>
    <property type="match status" value="1"/>
</dbReference>
<keyword evidence="5 11" id="KW-0067">ATP-binding</keyword>
<protein>
    <submittedName>
        <fullName evidence="11">Multidrug export ATP-binding/permease protein</fullName>
        <ecNumber evidence="11">3.6.3.-</ecNumber>
    </submittedName>
</protein>
<dbReference type="InterPro" id="IPR003593">
    <property type="entry name" value="AAA+_ATPase"/>
</dbReference>
<dbReference type="GO" id="GO:0005886">
    <property type="term" value="C:plasma membrane"/>
    <property type="evidence" value="ECO:0007669"/>
    <property type="project" value="UniProtKB-SubCell"/>
</dbReference>
<keyword evidence="7 8" id="KW-0472">Membrane</keyword>
<dbReference type="RefSeq" id="WP_133157788.1">
    <property type="nucleotide sequence ID" value="NZ_CP037867.1"/>
</dbReference>
<dbReference type="InterPro" id="IPR039421">
    <property type="entry name" value="Type_1_exporter"/>
</dbReference>
<dbReference type="Pfam" id="PF00664">
    <property type="entry name" value="ABC_membrane"/>
    <property type="match status" value="1"/>
</dbReference>
<feature type="domain" description="ABC transporter" evidence="9">
    <location>
        <begin position="353"/>
        <end position="578"/>
    </location>
</feature>
<proteinExistence type="predicted"/>
<dbReference type="PROSITE" id="PS50893">
    <property type="entry name" value="ABC_TRANSPORTER_2"/>
    <property type="match status" value="1"/>
</dbReference>
<dbReference type="AlphaFoldDB" id="A0A4P6X6B5"/>
<evidence type="ECO:0000256" key="8">
    <source>
        <dbReference type="SAM" id="Phobius"/>
    </source>
</evidence>
<dbReference type="GO" id="GO:0034040">
    <property type="term" value="F:ATPase-coupled lipid transmembrane transporter activity"/>
    <property type="evidence" value="ECO:0007669"/>
    <property type="project" value="TreeGrafter"/>
</dbReference>
<dbReference type="GO" id="GO:0140359">
    <property type="term" value="F:ABC-type transporter activity"/>
    <property type="evidence" value="ECO:0007669"/>
    <property type="project" value="InterPro"/>
</dbReference>
<evidence type="ECO:0000256" key="2">
    <source>
        <dbReference type="ARBA" id="ARBA00022475"/>
    </source>
</evidence>
<dbReference type="InterPro" id="IPR036640">
    <property type="entry name" value="ABC1_TM_sf"/>
</dbReference>
<feature type="transmembrane region" description="Helical" evidence="8">
    <location>
        <begin position="71"/>
        <end position="92"/>
    </location>
</feature>